<feature type="transmembrane region" description="Helical" evidence="1">
    <location>
        <begin position="62"/>
        <end position="82"/>
    </location>
</feature>
<dbReference type="EMBL" id="CAXLJM020000012">
    <property type="protein sequence ID" value="CAL8076863.1"/>
    <property type="molecule type" value="Genomic_DNA"/>
</dbReference>
<evidence type="ECO:0000313" key="2">
    <source>
        <dbReference type="EMBL" id="CAL8076863.1"/>
    </source>
</evidence>
<sequence>MAHKVIPLATTEQHFENGFEPCVTIENIHIEPPSSTSSAVFTNNGTSGELPPDMQFNDGHRLAITVYSLLMFFSAAGNIYVLTSISNKKNQTTVQRSGRSNRCCKDVIRESPYKSTSQKAHVDGPKTQDAVVVVDSKGQCITIHADLTRSNSRFPRIIFQGQETQV</sequence>
<proteinExistence type="predicted"/>
<organism evidence="2 3">
    <name type="scientific">Orchesella dallaii</name>
    <dbReference type="NCBI Taxonomy" id="48710"/>
    <lineage>
        <taxon>Eukaryota</taxon>
        <taxon>Metazoa</taxon>
        <taxon>Ecdysozoa</taxon>
        <taxon>Arthropoda</taxon>
        <taxon>Hexapoda</taxon>
        <taxon>Collembola</taxon>
        <taxon>Entomobryomorpha</taxon>
        <taxon>Entomobryoidea</taxon>
        <taxon>Orchesellidae</taxon>
        <taxon>Orchesellinae</taxon>
        <taxon>Orchesella</taxon>
    </lineage>
</organism>
<protein>
    <submittedName>
        <fullName evidence="2">Uncharacterized protein</fullName>
    </submittedName>
</protein>
<accession>A0ABP1PVD2</accession>
<gene>
    <name evidence="2" type="ORF">ODALV1_LOCUS3617</name>
</gene>
<evidence type="ECO:0000256" key="1">
    <source>
        <dbReference type="SAM" id="Phobius"/>
    </source>
</evidence>
<keyword evidence="1" id="KW-0472">Membrane</keyword>
<evidence type="ECO:0000313" key="3">
    <source>
        <dbReference type="Proteomes" id="UP001642540"/>
    </source>
</evidence>
<keyword evidence="1" id="KW-1133">Transmembrane helix</keyword>
<name>A0ABP1PVD2_9HEXA</name>
<comment type="caution">
    <text evidence="2">The sequence shown here is derived from an EMBL/GenBank/DDBJ whole genome shotgun (WGS) entry which is preliminary data.</text>
</comment>
<dbReference type="Proteomes" id="UP001642540">
    <property type="component" value="Unassembled WGS sequence"/>
</dbReference>
<keyword evidence="1" id="KW-0812">Transmembrane</keyword>
<reference evidence="2 3" key="1">
    <citation type="submission" date="2024-08" db="EMBL/GenBank/DDBJ databases">
        <authorList>
            <person name="Cucini C."/>
            <person name="Frati F."/>
        </authorList>
    </citation>
    <scope>NUCLEOTIDE SEQUENCE [LARGE SCALE GENOMIC DNA]</scope>
</reference>
<keyword evidence="3" id="KW-1185">Reference proteome</keyword>